<evidence type="ECO:0000313" key="12">
    <source>
        <dbReference type="Proteomes" id="UP000562929"/>
    </source>
</evidence>
<evidence type="ECO:0000256" key="9">
    <source>
        <dbReference type="SAM" id="SignalP"/>
    </source>
</evidence>
<keyword evidence="3" id="KW-0479">Metal-binding</keyword>
<evidence type="ECO:0000256" key="6">
    <source>
        <dbReference type="ARBA" id="ARBA00048233"/>
    </source>
</evidence>
<evidence type="ECO:0000256" key="2">
    <source>
        <dbReference type="ARBA" id="ARBA00011906"/>
    </source>
</evidence>
<accession>A0A8H4VFC3</accession>
<feature type="compositionally biased region" description="Basic and acidic residues" evidence="8">
    <location>
        <begin position="520"/>
        <end position="544"/>
    </location>
</feature>
<comment type="caution">
    <text evidence="11">The sequence shown here is derived from an EMBL/GenBank/DDBJ whole genome shotgun (WGS) entry which is preliminary data.</text>
</comment>
<evidence type="ECO:0000256" key="3">
    <source>
        <dbReference type="ARBA" id="ARBA00022723"/>
    </source>
</evidence>
<dbReference type="EC" id="1.14.18.1" evidence="2"/>
<protein>
    <recommendedName>
        <fullName evidence="2">tyrosinase</fullName>
        <ecNumber evidence="2">1.14.18.1</ecNumber>
    </recommendedName>
</protein>
<dbReference type="GO" id="GO:0042438">
    <property type="term" value="P:melanin biosynthetic process"/>
    <property type="evidence" value="ECO:0007669"/>
    <property type="project" value="UniProtKB-KW"/>
</dbReference>
<dbReference type="GO" id="GO:0046872">
    <property type="term" value="F:metal ion binding"/>
    <property type="evidence" value="ECO:0007669"/>
    <property type="project" value="UniProtKB-KW"/>
</dbReference>
<dbReference type="GO" id="GO:0004503">
    <property type="term" value="F:tyrosinase activity"/>
    <property type="evidence" value="ECO:0007669"/>
    <property type="project" value="UniProtKB-EC"/>
</dbReference>
<dbReference type="OrthoDB" id="6132182at2759"/>
<keyword evidence="4" id="KW-0186">Copper</keyword>
<evidence type="ECO:0000313" key="11">
    <source>
        <dbReference type="EMBL" id="KAF4592121.1"/>
    </source>
</evidence>
<dbReference type="Gene3D" id="1.10.1280.10">
    <property type="entry name" value="Di-copper center containing domain from catechol oxidase"/>
    <property type="match status" value="1"/>
</dbReference>
<evidence type="ECO:0000256" key="4">
    <source>
        <dbReference type="ARBA" id="ARBA00023008"/>
    </source>
</evidence>
<keyword evidence="5" id="KW-0470">Melanin biosynthesis</keyword>
<evidence type="ECO:0000256" key="8">
    <source>
        <dbReference type="SAM" id="MobiDB-lite"/>
    </source>
</evidence>
<keyword evidence="12" id="KW-1185">Reference proteome</keyword>
<name>A0A8H4VFC3_9HYPO</name>
<comment type="catalytic activity">
    <reaction evidence="6">
        <text>2 L-dopa + O2 = 2 L-dopaquinone + 2 H2O</text>
        <dbReference type="Rhea" id="RHEA:34287"/>
        <dbReference type="ChEBI" id="CHEBI:15377"/>
        <dbReference type="ChEBI" id="CHEBI:15379"/>
        <dbReference type="ChEBI" id="CHEBI:57504"/>
        <dbReference type="ChEBI" id="CHEBI:57924"/>
        <dbReference type="EC" id="1.14.18.1"/>
    </reaction>
</comment>
<feature type="region of interest" description="Disordered" evidence="8">
    <location>
        <begin position="516"/>
        <end position="544"/>
    </location>
</feature>
<evidence type="ECO:0000259" key="10">
    <source>
        <dbReference type="PROSITE" id="PS00497"/>
    </source>
</evidence>
<dbReference type="InterPro" id="IPR050316">
    <property type="entry name" value="Tyrosinase/Hemocyanin"/>
</dbReference>
<comment type="similarity">
    <text evidence="1">Belongs to the tyrosinase family.</text>
</comment>
<dbReference type="PANTHER" id="PTHR11474">
    <property type="entry name" value="TYROSINASE FAMILY MEMBER"/>
    <property type="match status" value="1"/>
</dbReference>
<dbReference type="PANTHER" id="PTHR11474:SF76">
    <property type="entry name" value="SHKT DOMAIN-CONTAINING PROTEIN"/>
    <property type="match status" value="1"/>
</dbReference>
<comment type="catalytic activity">
    <reaction evidence="7">
        <text>L-tyrosine + O2 = L-dopaquinone + H2O</text>
        <dbReference type="Rhea" id="RHEA:18117"/>
        <dbReference type="ChEBI" id="CHEBI:15377"/>
        <dbReference type="ChEBI" id="CHEBI:15379"/>
        <dbReference type="ChEBI" id="CHEBI:57924"/>
        <dbReference type="ChEBI" id="CHEBI:58315"/>
        <dbReference type="EC" id="1.14.18.1"/>
    </reaction>
</comment>
<feature type="signal peptide" evidence="9">
    <location>
        <begin position="1"/>
        <end position="20"/>
    </location>
</feature>
<dbReference type="PROSITE" id="PS00497">
    <property type="entry name" value="TYROSINASE_1"/>
    <property type="match status" value="1"/>
</dbReference>
<dbReference type="Pfam" id="PF00264">
    <property type="entry name" value="Tyrosinase"/>
    <property type="match status" value="1"/>
</dbReference>
<proteinExistence type="inferred from homology"/>
<evidence type="ECO:0000256" key="1">
    <source>
        <dbReference type="ARBA" id="ARBA00009928"/>
    </source>
</evidence>
<organism evidence="11 12">
    <name type="scientific">Ophiocordyceps camponoti-floridani</name>
    <dbReference type="NCBI Taxonomy" id="2030778"/>
    <lineage>
        <taxon>Eukaryota</taxon>
        <taxon>Fungi</taxon>
        <taxon>Dikarya</taxon>
        <taxon>Ascomycota</taxon>
        <taxon>Pezizomycotina</taxon>
        <taxon>Sordariomycetes</taxon>
        <taxon>Hypocreomycetidae</taxon>
        <taxon>Hypocreales</taxon>
        <taxon>Ophiocordycipitaceae</taxon>
        <taxon>Ophiocordyceps</taxon>
    </lineage>
</organism>
<feature type="chain" id="PRO_5034074867" description="tyrosinase" evidence="9">
    <location>
        <begin position="21"/>
        <end position="544"/>
    </location>
</feature>
<feature type="domain" description="Tyrosinase copper-binding" evidence="10">
    <location>
        <begin position="112"/>
        <end position="129"/>
    </location>
</feature>
<evidence type="ECO:0000256" key="7">
    <source>
        <dbReference type="ARBA" id="ARBA00048881"/>
    </source>
</evidence>
<dbReference type="InterPro" id="IPR002227">
    <property type="entry name" value="Tyrosinase_Cu-bd"/>
</dbReference>
<sequence>MYPHLSTITLVLGSALLASAARRNGSDIYAITGFKVAGDAIPVRRDINDVQEENGPQWDLYIQALNVMQNADTHDARSHFQVAGLHGFPLVSWNNTGPRTSAPDQWGGYCPHGEPIFLTWHRAYTLMFEQIMVENAREIAKTYPNETRDDYIQAAEVLRQPYWDWASDSDVPPSLVPANLSINTPQGRMDVRNPLAGYKFPEDALKGEFGDFDPAPGGRQAVARCVKPLSFPESANFRMGTQDWGEMIYDAFIYSRNFNEFATSRGGGLSLEEIHNAVHAEATCFGHFANPPYAAFDPIFPLHHANVDRFFAYWQVLNGQQAEFVEMYRGGPRWDWPEGQMVSPVSPLAPFWQANGVPHSPRTMTPISRFGYTYDGLPFIGTPYYEMRVNVRRILNERYSKSRPGSPQSLRVQPQPQRVFLARLTYLLEEIEGPHDIEVYVCDKFAGKVDVPIEPRKGPSGGAVPLAHAIDSCPEDRRNATDIANSISLRVVHMQTGDVLPTASWESLKVSIDDLEEVPPESKDEFPHVRDRHNTPAEVREKKL</sequence>
<dbReference type="PRINTS" id="PR00092">
    <property type="entry name" value="TYROSINASE"/>
</dbReference>
<dbReference type="InterPro" id="IPR008922">
    <property type="entry name" value="Di-copper_centre_dom_sf"/>
</dbReference>
<evidence type="ECO:0000256" key="5">
    <source>
        <dbReference type="ARBA" id="ARBA00023101"/>
    </source>
</evidence>
<keyword evidence="9" id="KW-0732">Signal</keyword>
<gene>
    <name evidence="11" type="ORF">GQ602_002420</name>
</gene>
<dbReference type="SUPFAM" id="SSF48056">
    <property type="entry name" value="Di-copper centre-containing domain"/>
    <property type="match status" value="1"/>
</dbReference>
<dbReference type="EMBL" id="JAACLJ010000002">
    <property type="protein sequence ID" value="KAF4592121.1"/>
    <property type="molecule type" value="Genomic_DNA"/>
</dbReference>
<dbReference type="Proteomes" id="UP000562929">
    <property type="component" value="Unassembled WGS sequence"/>
</dbReference>
<reference evidence="11 12" key="1">
    <citation type="journal article" date="2020" name="G3 (Bethesda)">
        <title>Genetic Underpinnings of Host Manipulation by Ophiocordyceps as Revealed by Comparative Transcriptomics.</title>
        <authorList>
            <person name="Will I."/>
            <person name="Das B."/>
            <person name="Trinh T."/>
            <person name="Brachmann A."/>
            <person name="Ohm R.A."/>
            <person name="de Bekker C."/>
        </authorList>
    </citation>
    <scope>NUCLEOTIDE SEQUENCE [LARGE SCALE GENOMIC DNA]</scope>
    <source>
        <strain evidence="11 12">EC05</strain>
    </source>
</reference>
<dbReference type="AlphaFoldDB" id="A0A8H4VFC3"/>